<evidence type="ECO:0000313" key="2">
    <source>
        <dbReference type="EMBL" id="KAI0488769.1"/>
    </source>
</evidence>
<dbReference type="EMBL" id="JAGYWB010000019">
    <property type="protein sequence ID" value="KAI0488769.1"/>
    <property type="molecule type" value="Genomic_DNA"/>
</dbReference>
<name>A0A8T3A3R9_DENNO</name>
<organism evidence="2 3">
    <name type="scientific">Dendrobium nobile</name>
    <name type="common">Orchid</name>
    <dbReference type="NCBI Taxonomy" id="94219"/>
    <lineage>
        <taxon>Eukaryota</taxon>
        <taxon>Viridiplantae</taxon>
        <taxon>Streptophyta</taxon>
        <taxon>Embryophyta</taxon>
        <taxon>Tracheophyta</taxon>
        <taxon>Spermatophyta</taxon>
        <taxon>Magnoliopsida</taxon>
        <taxon>Liliopsida</taxon>
        <taxon>Asparagales</taxon>
        <taxon>Orchidaceae</taxon>
        <taxon>Epidendroideae</taxon>
        <taxon>Malaxideae</taxon>
        <taxon>Dendrobiinae</taxon>
        <taxon>Dendrobium</taxon>
    </lineage>
</organism>
<feature type="compositionally biased region" description="Basic residues" evidence="1">
    <location>
        <begin position="34"/>
        <end position="46"/>
    </location>
</feature>
<gene>
    <name evidence="2" type="ORF">KFK09_028608</name>
</gene>
<comment type="caution">
    <text evidence="2">The sequence shown here is derived from an EMBL/GenBank/DDBJ whole genome shotgun (WGS) entry which is preliminary data.</text>
</comment>
<protein>
    <submittedName>
        <fullName evidence="2">Uncharacterized protein</fullName>
    </submittedName>
</protein>
<accession>A0A8T3A3R9</accession>
<dbReference type="Proteomes" id="UP000829196">
    <property type="component" value="Unassembled WGS sequence"/>
</dbReference>
<reference evidence="2" key="1">
    <citation type="journal article" date="2022" name="Front. Genet.">
        <title>Chromosome-Scale Assembly of the Dendrobium nobile Genome Provides Insights Into the Molecular Mechanism of the Biosynthesis of the Medicinal Active Ingredient of Dendrobium.</title>
        <authorList>
            <person name="Xu Q."/>
            <person name="Niu S.-C."/>
            <person name="Li K.-L."/>
            <person name="Zheng P.-J."/>
            <person name="Zhang X.-J."/>
            <person name="Jia Y."/>
            <person name="Liu Y."/>
            <person name="Niu Y.-X."/>
            <person name="Yu L.-H."/>
            <person name="Chen D.-F."/>
            <person name="Zhang G.-Q."/>
        </authorList>
    </citation>
    <scope>NUCLEOTIDE SEQUENCE</scope>
    <source>
        <tissue evidence="2">Leaf</tissue>
    </source>
</reference>
<sequence>MDLRDLAEEARGKEKVTFTELAPIASDPKCRNFQSHRKGMSSKRSRTATAEPKKHVNGREIATLTANGHL</sequence>
<proteinExistence type="predicted"/>
<dbReference type="AlphaFoldDB" id="A0A8T3A3R9"/>
<keyword evidence="3" id="KW-1185">Reference proteome</keyword>
<evidence type="ECO:0000256" key="1">
    <source>
        <dbReference type="SAM" id="MobiDB-lite"/>
    </source>
</evidence>
<feature type="region of interest" description="Disordered" evidence="1">
    <location>
        <begin position="29"/>
        <end position="70"/>
    </location>
</feature>
<evidence type="ECO:0000313" key="3">
    <source>
        <dbReference type="Proteomes" id="UP000829196"/>
    </source>
</evidence>